<sequence>MAAGVRPAVLVVDMTRAFVDSTYATGWSATGYPAVDANVELLGAARQAQVPIFFTKGYPEQDDQLQPAERGRWKSNGAPAPLPEGTPPGDVIVESLGPQPGDIVVDKGTRPSGFFGTPLISYLVHAGCDTVIVTGMTTSGCVRATVLDAFQYNFHVLIPFECSADRSQISHKVSLFDMHMKYADVISLNETIDYLQKLPGA</sequence>
<evidence type="ECO:0000313" key="4">
    <source>
        <dbReference type="EMBL" id="TNC29748.1"/>
    </source>
</evidence>
<evidence type="ECO:0000256" key="2">
    <source>
        <dbReference type="SAM" id="MobiDB-lite"/>
    </source>
</evidence>
<proteinExistence type="predicted"/>
<organism evidence="4 5">
    <name type="scientific">Amycolatopsis alkalitolerans</name>
    <dbReference type="NCBI Taxonomy" id="2547244"/>
    <lineage>
        <taxon>Bacteria</taxon>
        <taxon>Bacillati</taxon>
        <taxon>Actinomycetota</taxon>
        <taxon>Actinomycetes</taxon>
        <taxon>Pseudonocardiales</taxon>
        <taxon>Pseudonocardiaceae</taxon>
        <taxon>Amycolatopsis</taxon>
    </lineage>
</organism>
<keyword evidence="1" id="KW-0378">Hydrolase</keyword>
<feature type="region of interest" description="Disordered" evidence="2">
    <location>
        <begin position="62"/>
        <end position="85"/>
    </location>
</feature>
<name>A0A5C4M8G8_9PSEU</name>
<dbReference type="InterPro" id="IPR050272">
    <property type="entry name" value="Isochorismatase-like_hydrls"/>
</dbReference>
<accession>A0A5C4M8G8</accession>
<dbReference type="Proteomes" id="UP000305546">
    <property type="component" value="Unassembled WGS sequence"/>
</dbReference>
<dbReference type="SUPFAM" id="SSF52499">
    <property type="entry name" value="Isochorismatase-like hydrolases"/>
    <property type="match status" value="1"/>
</dbReference>
<dbReference type="Gene3D" id="3.40.50.850">
    <property type="entry name" value="Isochorismatase-like"/>
    <property type="match status" value="1"/>
</dbReference>
<comment type="caution">
    <text evidence="4">The sequence shown here is derived from an EMBL/GenBank/DDBJ whole genome shotgun (WGS) entry which is preliminary data.</text>
</comment>
<dbReference type="InterPro" id="IPR000868">
    <property type="entry name" value="Isochorismatase-like_dom"/>
</dbReference>
<dbReference type="InterPro" id="IPR036380">
    <property type="entry name" value="Isochorismatase-like_sf"/>
</dbReference>
<dbReference type="OrthoDB" id="7500697at2"/>
<dbReference type="PANTHER" id="PTHR43540:SF1">
    <property type="entry name" value="ISOCHORISMATASE HYDROLASE"/>
    <property type="match status" value="1"/>
</dbReference>
<dbReference type="GO" id="GO:0016787">
    <property type="term" value="F:hydrolase activity"/>
    <property type="evidence" value="ECO:0007669"/>
    <property type="project" value="UniProtKB-KW"/>
</dbReference>
<keyword evidence="5" id="KW-1185">Reference proteome</keyword>
<feature type="domain" description="Isochorismatase-like" evidence="3">
    <location>
        <begin position="8"/>
        <end position="189"/>
    </location>
</feature>
<dbReference type="EMBL" id="VDFW01000001">
    <property type="protein sequence ID" value="TNC29748.1"/>
    <property type="molecule type" value="Genomic_DNA"/>
</dbReference>
<dbReference type="PANTHER" id="PTHR43540">
    <property type="entry name" value="PEROXYUREIDOACRYLATE/UREIDOACRYLATE AMIDOHYDROLASE-RELATED"/>
    <property type="match status" value="1"/>
</dbReference>
<reference evidence="4 5" key="1">
    <citation type="submission" date="2019-06" db="EMBL/GenBank/DDBJ databases">
        <title>Amycolatopsis alkalitolerans sp. nov., isolated from Gastrodia elata Blume.</title>
        <authorList>
            <person name="Narsing Rao M.P."/>
            <person name="Li W.J."/>
        </authorList>
    </citation>
    <scope>NUCLEOTIDE SEQUENCE [LARGE SCALE GENOMIC DNA]</scope>
    <source>
        <strain evidence="4 5">SYSUP0005</strain>
    </source>
</reference>
<evidence type="ECO:0000313" key="5">
    <source>
        <dbReference type="Proteomes" id="UP000305546"/>
    </source>
</evidence>
<gene>
    <name evidence="4" type="ORF">FG385_00280</name>
</gene>
<evidence type="ECO:0000256" key="1">
    <source>
        <dbReference type="ARBA" id="ARBA00022801"/>
    </source>
</evidence>
<dbReference type="Pfam" id="PF00857">
    <property type="entry name" value="Isochorismatase"/>
    <property type="match status" value="1"/>
</dbReference>
<protein>
    <submittedName>
        <fullName evidence="4">Isochorismatase family protein</fullName>
    </submittedName>
</protein>
<evidence type="ECO:0000259" key="3">
    <source>
        <dbReference type="Pfam" id="PF00857"/>
    </source>
</evidence>
<dbReference type="AlphaFoldDB" id="A0A5C4M8G8"/>